<dbReference type="STRING" id="56484.A0A1Y2FD95"/>
<dbReference type="RefSeq" id="XP_040724770.1">
    <property type="nucleotide sequence ID" value="XM_040869452.1"/>
</dbReference>
<evidence type="ECO:0000313" key="14">
    <source>
        <dbReference type="Proteomes" id="UP000193685"/>
    </source>
</evidence>
<feature type="compositionally biased region" description="Low complexity" evidence="11">
    <location>
        <begin position="180"/>
        <end position="190"/>
    </location>
</feature>
<evidence type="ECO:0000256" key="4">
    <source>
        <dbReference type="ARBA" id="ARBA00022741"/>
    </source>
</evidence>
<dbReference type="SUPFAM" id="SSF52540">
    <property type="entry name" value="P-loop containing nucleoside triphosphate hydrolases"/>
    <property type="match status" value="1"/>
</dbReference>
<protein>
    <recommendedName>
        <fullName evidence="10">Elongation factor 1 alpha-like protein</fullName>
    </recommendedName>
</protein>
<dbReference type="EMBL" id="MCFI01000011">
    <property type="protein sequence ID" value="ORY81394.1"/>
    <property type="molecule type" value="Genomic_DNA"/>
</dbReference>
<evidence type="ECO:0000256" key="7">
    <source>
        <dbReference type="ARBA" id="ARBA00023134"/>
    </source>
</evidence>
<dbReference type="InterPro" id="IPR000795">
    <property type="entry name" value="T_Tr_GTP-bd_dom"/>
</dbReference>
<dbReference type="CDD" id="cd16267">
    <property type="entry name" value="HBS1-like_II"/>
    <property type="match status" value="1"/>
</dbReference>
<feature type="domain" description="Tr-type G" evidence="12">
    <location>
        <begin position="214"/>
        <end position="437"/>
    </location>
</feature>
<dbReference type="InterPro" id="IPR031157">
    <property type="entry name" value="G_TR_CS"/>
</dbReference>
<evidence type="ECO:0000256" key="6">
    <source>
        <dbReference type="ARBA" id="ARBA00022917"/>
    </source>
</evidence>
<dbReference type="Proteomes" id="UP000193685">
    <property type="component" value="Unassembled WGS sequence"/>
</dbReference>
<dbReference type="CDD" id="cd01883">
    <property type="entry name" value="EF1_alpha"/>
    <property type="match status" value="1"/>
</dbReference>
<dbReference type="GO" id="GO:0005525">
    <property type="term" value="F:GTP binding"/>
    <property type="evidence" value="ECO:0007669"/>
    <property type="project" value="UniProtKB-KW"/>
</dbReference>
<feature type="region of interest" description="Disordered" evidence="11">
    <location>
        <begin position="59"/>
        <end position="109"/>
    </location>
</feature>
<proteinExistence type="inferred from homology"/>
<dbReference type="GO" id="GO:0003924">
    <property type="term" value="F:GTPase activity"/>
    <property type="evidence" value="ECO:0007669"/>
    <property type="project" value="InterPro"/>
</dbReference>
<keyword evidence="14" id="KW-1185">Reference proteome</keyword>
<dbReference type="OrthoDB" id="342024at2759"/>
<comment type="subunit">
    <text evidence="9">Component of the Dom34-Hbs1 complex, also named Pelota-HBS1L complex, composed of dom34 and hbs1.</text>
</comment>
<dbReference type="Pfam" id="PF22594">
    <property type="entry name" value="GTP-eEF1A_C"/>
    <property type="match status" value="1"/>
</dbReference>
<comment type="subcellular location">
    <subcellularLocation>
        <location evidence="1">Cytoplasm</location>
    </subcellularLocation>
</comment>
<dbReference type="Gene3D" id="3.40.50.300">
    <property type="entry name" value="P-loop containing nucleotide triphosphate hydrolases"/>
    <property type="match status" value="1"/>
</dbReference>
<comment type="caution">
    <text evidence="13">The sequence shown here is derived from an EMBL/GenBank/DDBJ whole genome shotgun (WGS) entry which is preliminary data.</text>
</comment>
<dbReference type="InterPro" id="IPR054696">
    <property type="entry name" value="GTP-eEF1A_C"/>
</dbReference>
<sequence>MLTCCSQELEQEALPLDRRKEAESETKVQTAQLEVVEPPKKLSKLQQLAKDRAAKKKAAAAAAVANEPKEEPAPVSQDLQPVEKVTEQETSQSPEDTSTPSVVLEDVELAEPSAFATTIARAREEYPYSIQQPNLTGHTNQVFAVAPTKNLVQAQQSFSQPSPDDVVRKAQQGSKGMSKAVTPAPAVTEPAAEDTPIPKKANRPRKGRPFTATKKHLSLVVVGHVDAGKSTLFGRLLYDLGHIDERSMQKLKKESEKIQKSSFAFAWAMDSSDEERQRGVTIDIATNSFETEASEFTILDAPGHKDFVPNMIAGASLADFAVLVIDASTGAFESGFDAAGQTKEHAILIRALGIQRVLVAVNKLDNIDWSRDRFNDIQVQLSTFMTQTGFEAVNLAFVPCSGLSGINVTKPGESGLGAWYKGKTLLQEMEAVPATVRNDHGPFRLMLSDIQSSPNSSNIAVTGRICSGEVQKDDVVLCMPSKELAMVKSVLVGSSLQEAAFAGDTATLTLSQIDPMHLRTGDVLCHADMPLDNATKFKARVVTFQVLRPLLAGSSIIIHRGRSDVPGVIKSLEIVDKSADGAGPAKQESLKKVRHVVGNTQAILEIELVRGVLPLEPFSANKDIGRVILRREGETVAAGVVMEIC</sequence>
<evidence type="ECO:0000256" key="8">
    <source>
        <dbReference type="ARBA" id="ARBA00049117"/>
    </source>
</evidence>
<dbReference type="GO" id="GO:0005829">
    <property type="term" value="C:cytosol"/>
    <property type="evidence" value="ECO:0007669"/>
    <property type="project" value="GOC"/>
</dbReference>
<organism evidence="13 14">
    <name type="scientific">Protomyces lactucae-debilis</name>
    <dbReference type="NCBI Taxonomy" id="2754530"/>
    <lineage>
        <taxon>Eukaryota</taxon>
        <taxon>Fungi</taxon>
        <taxon>Dikarya</taxon>
        <taxon>Ascomycota</taxon>
        <taxon>Taphrinomycotina</taxon>
        <taxon>Taphrinomycetes</taxon>
        <taxon>Taphrinales</taxon>
        <taxon>Protomycetaceae</taxon>
        <taxon>Protomyces</taxon>
    </lineage>
</organism>
<comment type="catalytic activity">
    <reaction evidence="8">
        <text>GTP + H2O = GDP + phosphate + H(+)</text>
        <dbReference type="Rhea" id="RHEA:19669"/>
        <dbReference type="ChEBI" id="CHEBI:15377"/>
        <dbReference type="ChEBI" id="CHEBI:15378"/>
        <dbReference type="ChEBI" id="CHEBI:37565"/>
        <dbReference type="ChEBI" id="CHEBI:43474"/>
        <dbReference type="ChEBI" id="CHEBI:58189"/>
    </reaction>
    <physiologicalReaction direction="left-to-right" evidence="8">
        <dbReference type="Rhea" id="RHEA:19670"/>
    </physiologicalReaction>
</comment>
<evidence type="ECO:0000256" key="9">
    <source>
        <dbReference type="ARBA" id="ARBA00063537"/>
    </source>
</evidence>
<dbReference type="FunFam" id="2.40.30.10:FF:000070">
    <property type="entry name" value="Translation elongation factor EF-1 subunit"/>
    <property type="match status" value="1"/>
</dbReference>
<dbReference type="PROSITE" id="PS00301">
    <property type="entry name" value="G_TR_1"/>
    <property type="match status" value="1"/>
</dbReference>
<gene>
    <name evidence="13" type="ORF">BCR37DRAFT_380286</name>
</gene>
<dbReference type="Gene3D" id="2.40.30.10">
    <property type="entry name" value="Translation factors"/>
    <property type="match status" value="2"/>
</dbReference>
<evidence type="ECO:0000256" key="5">
    <source>
        <dbReference type="ARBA" id="ARBA00022801"/>
    </source>
</evidence>
<dbReference type="GO" id="GO:1990533">
    <property type="term" value="C:Dom34-Hbs1 complex"/>
    <property type="evidence" value="ECO:0007669"/>
    <property type="project" value="UniProtKB-ARBA"/>
</dbReference>
<keyword evidence="4" id="KW-0547">Nucleotide-binding</keyword>
<keyword evidence="7" id="KW-0342">GTP-binding</keyword>
<dbReference type="FunFam" id="3.40.50.300:FF:000204">
    <property type="entry name" value="Translation elongation factor Tu"/>
    <property type="match status" value="1"/>
</dbReference>
<feature type="compositionally biased region" description="Polar residues" evidence="11">
    <location>
        <begin position="88"/>
        <end position="101"/>
    </location>
</feature>
<accession>A0A1Y2FD95</accession>
<evidence type="ECO:0000256" key="10">
    <source>
        <dbReference type="ARBA" id="ARBA00074866"/>
    </source>
</evidence>
<dbReference type="InterPro" id="IPR009000">
    <property type="entry name" value="Transl_B-barrel_sf"/>
</dbReference>
<evidence type="ECO:0000256" key="1">
    <source>
        <dbReference type="ARBA" id="ARBA00004496"/>
    </source>
</evidence>
<dbReference type="PANTHER" id="PTHR23115">
    <property type="entry name" value="TRANSLATION FACTOR"/>
    <property type="match status" value="1"/>
</dbReference>
<feature type="compositionally biased region" description="Basic residues" evidence="11">
    <location>
        <begin position="200"/>
        <end position="210"/>
    </location>
</feature>
<dbReference type="CDD" id="cd04093">
    <property type="entry name" value="HBS1_C_III"/>
    <property type="match status" value="1"/>
</dbReference>
<dbReference type="InterPro" id="IPR027417">
    <property type="entry name" value="P-loop_NTPase"/>
</dbReference>
<keyword evidence="5 13" id="KW-0378">Hydrolase</keyword>
<comment type="similarity">
    <text evidence="2">Belongs to the TRAFAC class translation factor GTPase superfamily. Classic translation factor GTPase family. EF-Tu/EF-1A subfamily.</text>
</comment>
<keyword evidence="3" id="KW-0963">Cytoplasm</keyword>
<evidence type="ECO:0000259" key="12">
    <source>
        <dbReference type="PROSITE" id="PS51722"/>
    </source>
</evidence>
<evidence type="ECO:0000256" key="3">
    <source>
        <dbReference type="ARBA" id="ARBA00022490"/>
    </source>
</evidence>
<evidence type="ECO:0000313" key="13">
    <source>
        <dbReference type="EMBL" id="ORY81394.1"/>
    </source>
</evidence>
<dbReference type="OMA" id="DYQGWDN"/>
<dbReference type="AlphaFoldDB" id="A0A1Y2FD95"/>
<name>A0A1Y2FD95_PROLT</name>
<evidence type="ECO:0000256" key="11">
    <source>
        <dbReference type="SAM" id="MobiDB-lite"/>
    </source>
</evidence>
<dbReference type="GO" id="GO:0002184">
    <property type="term" value="P:cytoplasmic translational termination"/>
    <property type="evidence" value="ECO:0007669"/>
    <property type="project" value="UniProtKB-ARBA"/>
</dbReference>
<dbReference type="FunFam" id="2.40.30.10:FF:000020">
    <property type="entry name" value="Translation elongation factor EF-1"/>
    <property type="match status" value="1"/>
</dbReference>
<dbReference type="PRINTS" id="PR00315">
    <property type="entry name" value="ELONGATNFCT"/>
</dbReference>
<feature type="region of interest" description="Disordered" evidence="11">
    <location>
        <begin position="156"/>
        <end position="210"/>
    </location>
</feature>
<keyword evidence="6" id="KW-0648">Protein biosynthesis</keyword>
<dbReference type="GeneID" id="63786051"/>
<dbReference type="PROSITE" id="PS51722">
    <property type="entry name" value="G_TR_2"/>
    <property type="match status" value="1"/>
</dbReference>
<dbReference type="SUPFAM" id="SSF50465">
    <property type="entry name" value="EF-Tu/eEF-1alpha/eIF2-gamma C-terminal domain"/>
    <property type="match status" value="1"/>
</dbReference>
<dbReference type="InterPro" id="IPR050100">
    <property type="entry name" value="TRAFAC_GTPase_members"/>
</dbReference>
<reference evidence="13 14" key="1">
    <citation type="submission" date="2016-07" db="EMBL/GenBank/DDBJ databases">
        <title>Pervasive Adenine N6-methylation of Active Genes in Fungi.</title>
        <authorList>
            <consortium name="DOE Joint Genome Institute"/>
            <person name="Mondo S.J."/>
            <person name="Dannebaum R.O."/>
            <person name="Kuo R.C."/>
            <person name="Labutti K."/>
            <person name="Haridas S."/>
            <person name="Kuo A."/>
            <person name="Salamov A."/>
            <person name="Ahrendt S.R."/>
            <person name="Lipzen A."/>
            <person name="Sullivan W."/>
            <person name="Andreopoulos W.B."/>
            <person name="Clum A."/>
            <person name="Lindquist E."/>
            <person name="Daum C."/>
            <person name="Ramamoorthy G.K."/>
            <person name="Gryganskyi A."/>
            <person name="Culley D."/>
            <person name="Magnuson J.K."/>
            <person name="James T.Y."/>
            <person name="O'Malley M.A."/>
            <person name="Stajich J.E."/>
            <person name="Spatafora J.W."/>
            <person name="Visel A."/>
            <person name="Grigoriev I.V."/>
        </authorList>
    </citation>
    <scope>NUCLEOTIDE SEQUENCE [LARGE SCALE GENOMIC DNA]</scope>
    <source>
        <strain evidence="13 14">12-1054</strain>
    </source>
</reference>
<dbReference type="SUPFAM" id="SSF50447">
    <property type="entry name" value="Translation proteins"/>
    <property type="match status" value="1"/>
</dbReference>
<evidence type="ECO:0000256" key="2">
    <source>
        <dbReference type="ARBA" id="ARBA00007249"/>
    </source>
</evidence>
<dbReference type="InterPro" id="IPR009001">
    <property type="entry name" value="Transl_elong_EF1A/Init_IF2_C"/>
</dbReference>
<dbReference type="Pfam" id="PF00009">
    <property type="entry name" value="GTP_EFTU"/>
    <property type="match status" value="1"/>
</dbReference>